<dbReference type="InterPro" id="IPR047871">
    <property type="entry name" value="K_chnl_Slo-like"/>
</dbReference>
<evidence type="ECO:0008006" key="18">
    <source>
        <dbReference type="Google" id="ProtNLM"/>
    </source>
</evidence>
<evidence type="ECO:0000256" key="1">
    <source>
        <dbReference type="ARBA" id="ARBA00004141"/>
    </source>
</evidence>
<feature type="transmembrane region" description="Helical" evidence="12">
    <location>
        <begin position="95"/>
        <end position="115"/>
    </location>
</feature>
<dbReference type="SUPFAM" id="SSF81324">
    <property type="entry name" value="Voltage-gated potassium channels"/>
    <property type="match status" value="1"/>
</dbReference>
<proteinExistence type="predicted"/>
<evidence type="ECO:0000256" key="8">
    <source>
        <dbReference type="ARBA" id="ARBA00023065"/>
    </source>
</evidence>
<keyword evidence="3" id="KW-0633">Potassium transport</keyword>
<evidence type="ECO:0000313" key="16">
    <source>
        <dbReference type="EMBL" id="KAL3316348.1"/>
    </source>
</evidence>
<dbReference type="AlphaFoldDB" id="A0ABD2QAA9"/>
<evidence type="ECO:0000256" key="7">
    <source>
        <dbReference type="ARBA" id="ARBA00022989"/>
    </source>
</evidence>
<evidence type="ECO:0000256" key="6">
    <source>
        <dbReference type="ARBA" id="ARBA00022958"/>
    </source>
</evidence>
<evidence type="ECO:0000256" key="11">
    <source>
        <dbReference type="ARBA" id="ARBA00034430"/>
    </source>
</evidence>
<dbReference type="Proteomes" id="UP001626550">
    <property type="component" value="Unassembled WGS sequence"/>
</dbReference>
<keyword evidence="4 12" id="KW-0812">Transmembrane</keyword>
<gene>
    <name evidence="16" type="ORF">Ciccas_005009</name>
</gene>
<protein>
    <recommendedName>
        <fullName evidence="18">Potassium channel domain-containing protein</fullName>
    </recommendedName>
</protein>
<dbReference type="PANTHER" id="PTHR10027">
    <property type="entry name" value="CALCIUM-ACTIVATED POTASSIUM CHANNEL ALPHA CHAIN"/>
    <property type="match status" value="1"/>
</dbReference>
<evidence type="ECO:0000256" key="9">
    <source>
        <dbReference type="ARBA" id="ARBA00023136"/>
    </source>
</evidence>
<dbReference type="InterPro" id="IPR013099">
    <property type="entry name" value="K_chnl_dom"/>
</dbReference>
<evidence type="ECO:0000256" key="3">
    <source>
        <dbReference type="ARBA" id="ARBA00022538"/>
    </source>
</evidence>
<evidence type="ECO:0000313" key="17">
    <source>
        <dbReference type="Proteomes" id="UP001626550"/>
    </source>
</evidence>
<keyword evidence="6" id="KW-0630">Potassium</keyword>
<dbReference type="GO" id="GO:0005267">
    <property type="term" value="F:potassium channel activity"/>
    <property type="evidence" value="ECO:0007669"/>
    <property type="project" value="UniProtKB-KW"/>
</dbReference>
<organism evidence="16 17">
    <name type="scientific">Cichlidogyrus casuarinus</name>
    <dbReference type="NCBI Taxonomy" id="1844966"/>
    <lineage>
        <taxon>Eukaryota</taxon>
        <taxon>Metazoa</taxon>
        <taxon>Spiralia</taxon>
        <taxon>Lophotrochozoa</taxon>
        <taxon>Platyhelminthes</taxon>
        <taxon>Monogenea</taxon>
        <taxon>Monopisthocotylea</taxon>
        <taxon>Dactylogyridea</taxon>
        <taxon>Ancyrocephalidae</taxon>
        <taxon>Cichlidogyrus</taxon>
    </lineage>
</organism>
<dbReference type="InterPro" id="IPR003148">
    <property type="entry name" value="RCK_N"/>
</dbReference>
<keyword evidence="17" id="KW-1185">Reference proteome</keyword>
<reference evidence="16 17" key="1">
    <citation type="submission" date="2024-11" db="EMBL/GenBank/DDBJ databases">
        <title>Adaptive evolution of stress response genes in parasites aligns with host niche diversity.</title>
        <authorList>
            <person name="Hahn C."/>
            <person name="Resl P."/>
        </authorList>
    </citation>
    <scope>NUCLEOTIDE SEQUENCE [LARGE SCALE GENOMIC DNA]</scope>
    <source>
        <strain evidence="16">EGGRZ-B1_66</strain>
        <tissue evidence="16">Body</tissue>
    </source>
</reference>
<evidence type="ECO:0000256" key="2">
    <source>
        <dbReference type="ARBA" id="ARBA00022448"/>
    </source>
</evidence>
<evidence type="ECO:0000256" key="4">
    <source>
        <dbReference type="ARBA" id="ARBA00022692"/>
    </source>
</evidence>
<feature type="transmembrane region" description="Helical" evidence="12">
    <location>
        <begin position="27"/>
        <end position="46"/>
    </location>
</feature>
<evidence type="ECO:0000259" key="14">
    <source>
        <dbReference type="Pfam" id="PF07885"/>
    </source>
</evidence>
<evidence type="ECO:0000259" key="13">
    <source>
        <dbReference type="Pfam" id="PF03493"/>
    </source>
</evidence>
<feature type="domain" description="Potassium channel" evidence="14">
    <location>
        <begin position="34"/>
        <end position="115"/>
    </location>
</feature>
<accession>A0ABD2QAA9</accession>
<dbReference type="Pfam" id="PF03493">
    <property type="entry name" value="BK_channel_a"/>
    <property type="match status" value="1"/>
</dbReference>
<keyword evidence="9 12" id="KW-0472">Membrane</keyword>
<dbReference type="InterPro" id="IPR003929">
    <property type="entry name" value="K_chnl_BK_asu"/>
</dbReference>
<comment type="catalytic activity">
    <reaction evidence="11">
        <text>K(+)(in) = K(+)(out)</text>
        <dbReference type="Rhea" id="RHEA:29463"/>
        <dbReference type="ChEBI" id="CHEBI:29103"/>
    </reaction>
</comment>
<dbReference type="GO" id="GO:0016020">
    <property type="term" value="C:membrane"/>
    <property type="evidence" value="ECO:0007669"/>
    <property type="project" value="UniProtKB-SubCell"/>
</dbReference>
<keyword evidence="10" id="KW-0407">Ion channel</keyword>
<comment type="subcellular location">
    <subcellularLocation>
        <location evidence="1">Membrane</location>
        <topology evidence="1">Multi-pass membrane protein</topology>
    </subcellularLocation>
</comment>
<feature type="transmembrane region" description="Helical" evidence="12">
    <location>
        <begin position="66"/>
        <end position="83"/>
    </location>
</feature>
<evidence type="ECO:0000256" key="10">
    <source>
        <dbReference type="ARBA" id="ARBA00023303"/>
    </source>
</evidence>
<feature type="domain" description="RCK N-terminal" evidence="15">
    <location>
        <begin position="173"/>
        <end position="289"/>
    </location>
</feature>
<evidence type="ECO:0000256" key="5">
    <source>
        <dbReference type="ARBA" id="ARBA00022826"/>
    </source>
</evidence>
<evidence type="ECO:0000259" key="15">
    <source>
        <dbReference type="Pfam" id="PF22614"/>
    </source>
</evidence>
<dbReference type="Gene3D" id="1.10.287.70">
    <property type="match status" value="1"/>
</dbReference>
<keyword evidence="8" id="KW-0406">Ion transport</keyword>
<sequence>MRAINIFEYGEVFTYMGFLTSNRRLQFAQLFFAMFAMWMVGAGIMHLIDRLGDFWNDDAKVHHTSYFSNCYFLLVTMSTVGYGDMTPQSELAKGFICIFVPVSMGFFASFVPELVRNIDGKNMANLGRYRTIFGQKQVHFAHRFSQNMINDRHASANFSFDRNTYFLRLTNCRHVLVCGHFTNESIRSFLKGFFHVEHANRRKNLNMVILRPQVIDLALKAILTKYHAWTHYFNGTPNNPQDLSRISLRDARAAIVLAAPNSKFSEEEDGANIMQAITLKAQRERLRVLVQLHHSRNKSMLHNFPRWTCLSNDMVICMDELKLGLMAYNCMAPGFSTLVLNLLNSHRSKVQTDKVCLKKTFVRHFKNACKFF</sequence>
<name>A0ABD2QAA9_9PLAT</name>
<keyword evidence="5" id="KW-0631">Potassium channel</keyword>
<dbReference type="Pfam" id="PF07885">
    <property type="entry name" value="Ion_trans_2"/>
    <property type="match status" value="1"/>
</dbReference>
<dbReference type="Gene3D" id="3.40.50.720">
    <property type="entry name" value="NAD(P)-binding Rossmann-like Domain"/>
    <property type="match status" value="1"/>
</dbReference>
<dbReference type="PANTHER" id="PTHR10027:SF10">
    <property type="entry name" value="SLOWPOKE 2, ISOFORM D"/>
    <property type="match status" value="1"/>
</dbReference>
<comment type="caution">
    <text evidence="16">The sequence shown here is derived from an EMBL/GenBank/DDBJ whole genome shotgun (WGS) entry which is preliminary data.</text>
</comment>
<keyword evidence="2" id="KW-0813">Transport</keyword>
<evidence type="ECO:0000256" key="12">
    <source>
        <dbReference type="SAM" id="Phobius"/>
    </source>
</evidence>
<dbReference type="EMBL" id="JBJKFK010000555">
    <property type="protein sequence ID" value="KAL3316348.1"/>
    <property type="molecule type" value="Genomic_DNA"/>
</dbReference>
<feature type="domain" description="Calcium-activated potassium channel BK alpha subunit" evidence="13">
    <location>
        <begin position="313"/>
        <end position="363"/>
    </location>
</feature>
<keyword evidence="7 12" id="KW-1133">Transmembrane helix</keyword>
<dbReference type="Pfam" id="PF22614">
    <property type="entry name" value="Slo-like_RCK"/>
    <property type="match status" value="1"/>
</dbReference>